<protein>
    <submittedName>
        <fullName evidence="2">Uncharacterized protein</fullName>
    </submittedName>
</protein>
<dbReference type="AlphaFoldDB" id="A0A368G5H4"/>
<dbReference type="EMBL" id="JOJR01000414">
    <property type="protein sequence ID" value="RCN38235.1"/>
    <property type="molecule type" value="Genomic_DNA"/>
</dbReference>
<keyword evidence="3" id="KW-1185">Reference proteome</keyword>
<comment type="caution">
    <text evidence="2">The sequence shown here is derived from an EMBL/GenBank/DDBJ whole genome shotgun (WGS) entry which is preliminary data.</text>
</comment>
<sequence>MQFPRQPKLYQDIPNAGPLLMSDVARVKRRLTEIARHLSIMRETRLNLTTEDYCRTRVEFEAGNDDDTMLAIRNRLSDISLTTFEPLATPTAEKMAVMKHEEEREAYIADLRAGHVLPTTMEPLKVAPQPLTIAPQPVAVESVPTAVTVDEQPKEVAKKRAEPEPQQPTTSEPQTREAPGTSQDKKREPAVVDPPQNGIILNPTQTAPTQSVSSYKKMMDLFATQTTSDTDDDVVAPTKPTTSILDNPVSKAPTQPTTQHSSAGMLSHYLAAASKPKDTSPSDSDDDFFK</sequence>
<proteinExistence type="predicted"/>
<gene>
    <name evidence="2" type="ORF">ANCCAN_15859</name>
</gene>
<dbReference type="OrthoDB" id="5799120at2759"/>
<feature type="region of interest" description="Disordered" evidence="1">
    <location>
        <begin position="146"/>
        <end position="212"/>
    </location>
</feature>
<name>A0A368G5H4_ANCCA</name>
<evidence type="ECO:0000256" key="1">
    <source>
        <dbReference type="SAM" id="MobiDB-lite"/>
    </source>
</evidence>
<reference evidence="2 3" key="1">
    <citation type="submission" date="2014-10" db="EMBL/GenBank/DDBJ databases">
        <title>Draft genome of the hookworm Ancylostoma caninum.</title>
        <authorList>
            <person name="Mitreva M."/>
        </authorList>
    </citation>
    <scope>NUCLEOTIDE SEQUENCE [LARGE SCALE GENOMIC DNA]</scope>
    <source>
        <strain evidence="2 3">Baltimore</strain>
    </source>
</reference>
<feature type="compositionally biased region" description="Polar residues" evidence="1">
    <location>
        <begin position="202"/>
        <end position="212"/>
    </location>
</feature>
<evidence type="ECO:0000313" key="3">
    <source>
        <dbReference type="Proteomes" id="UP000252519"/>
    </source>
</evidence>
<dbReference type="Proteomes" id="UP000252519">
    <property type="component" value="Unassembled WGS sequence"/>
</dbReference>
<accession>A0A368G5H4</accession>
<feature type="region of interest" description="Disordered" evidence="1">
    <location>
        <begin position="228"/>
        <end position="290"/>
    </location>
</feature>
<organism evidence="2 3">
    <name type="scientific">Ancylostoma caninum</name>
    <name type="common">Dog hookworm</name>
    <dbReference type="NCBI Taxonomy" id="29170"/>
    <lineage>
        <taxon>Eukaryota</taxon>
        <taxon>Metazoa</taxon>
        <taxon>Ecdysozoa</taxon>
        <taxon>Nematoda</taxon>
        <taxon>Chromadorea</taxon>
        <taxon>Rhabditida</taxon>
        <taxon>Rhabditina</taxon>
        <taxon>Rhabditomorpha</taxon>
        <taxon>Strongyloidea</taxon>
        <taxon>Ancylostomatidae</taxon>
        <taxon>Ancylostomatinae</taxon>
        <taxon>Ancylostoma</taxon>
    </lineage>
</organism>
<feature type="compositionally biased region" description="Basic and acidic residues" evidence="1">
    <location>
        <begin position="151"/>
        <end position="163"/>
    </location>
</feature>
<evidence type="ECO:0000313" key="2">
    <source>
        <dbReference type="EMBL" id="RCN38235.1"/>
    </source>
</evidence>
<feature type="compositionally biased region" description="Polar residues" evidence="1">
    <location>
        <begin position="252"/>
        <end position="264"/>
    </location>
</feature>